<name>A0A4D4MA94_STRAX</name>
<reference evidence="1 2" key="1">
    <citation type="submission" date="2019-04" db="EMBL/GenBank/DDBJ databases">
        <title>Draft genome sequences of Streptomyces avermitilis NBRC 14893.</title>
        <authorList>
            <person name="Komaki H."/>
            <person name="Tamura T."/>
            <person name="Hosoyama A."/>
        </authorList>
    </citation>
    <scope>NUCLEOTIDE SEQUENCE [LARGE SCALE GENOMIC DNA]</scope>
    <source>
        <strain evidence="1 2">NBRC 14893</strain>
    </source>
</reference>
<gene>
    <name evidence="1" type="ORF">SAV14893_079720</name>
</gene>
<proteinExistence type="predicted"/>
<accession>A0A4D4MA94</accession>
<evidence type="ECO:0000313" key="2">
    <source>
        <dbReference type="Proteomes" id="UP000302139"/>
    </source>
</evidence>
<dbReference type="AlphaFoldDB" id="A0A4D4MA94"/>
<dbReference type="SUPFAM" id="SSF50974">
    <property type="entry name" value="Nitrous oxide reductase, N-terminal domain"/>
    <property type="match status" value="1"/>
</dbReference>
<dbReference type="PANTHER" id="PTHR47197:SF3">
    <property type="entry name" value="DIHYDRO-HEME D1 DEHYDROGENASE"/>
    <property type="match status" value="1"/>
</dbReference>
<dbReference type="InterPro" id="IPR011045">
    <property type="entry name" value="N2O_reductase_N"/>
</dbReference>
<comment type="caution">
    <text evidence="1">The sequence shown here is derived from an EMBL/GenBank/DDBJ whole genome shotgun (WGS) entry which is preliminary data.</text>
</comment>
<dbReference type="EMBL" id="BJHX01000001">
    <property type="protein sequence ID" value="GDY68579.1"/>
    <property type="molecule type" value="Genomic_DNA"/>
</dbReference>
<dbReference type="InterPro" id="IPR051200">
    <property type="entry name" value="Host-pathogen_enzymatic-act"/>
</dbReference>
<dbReference type="PANTHER" id="PTHR47197">
    <property type="entry name" value="PROTEIN NIRF"/>
    <property type="match status" value="1"/>
</dbReference>
<evidence type="ECO:0000313" key="1">
    <source>
        <dbReference type="EMBL" id="GDY68579.1"/>
    </source>
</evidence>
<organism evidence="1 2">
    <name type="scientific">Streptomyces avermitilis</name>
    <dbReference type="NCBI Taxonomy" id="33903"/>
    <lineage>
        <taxon>Bacteria</taxon>
        <taxon>Bacillati</taxon>
        <taxon>Actinomycetota</taxon>
        <taxon>Actinomycetes</taxon>
        <taxon>Kitasatosporales</taxon>
        <taxon>Streptomycetaceae</taxon>
        <taxon>Streptomyces</taxon>
    </lineage>
</organism>
<dbReference type="InterPro" id="IPR015943">
    <property type="entry name" value="WD40/YVTN_repeat-like_dom_sf"/>
</dbReference>
<dbReference type="NCBIfam" id="TIGR02276">
    <property type="entry name" value="beta_rpt_yvtn"/>
    <property type="match status" value="1"/>
</dbReference>
<dbReference type="Gene3D" id="2.130.10.10">
    <property type="entry name" value="YVTN repeat-like/Quinoprotein amine dehydrogenase"/>
    <property type="match status" value="1"/>
</dbReference>
<sequence length="62" mass="6224">MEDRVYVTNGSAGTVSVIDTETNKVDSTVSVGRGPAGVAVSPIGDRVYVTNGSAGTVSVIPI</sequence>
<dbReference type="Proteomes" id="UP000302139">
    <property type="component" value="Unassembled WGS sequence"/>
</dbReference>
<evidence type="ECO:0008006" key="3">
    <source>
        <dbReference type="Google" id="ProtNLM"/>
    </source>
</evidence>
<protein>
    <recommendedName>
        <fullName evidence="3">YncE family protein</fullName>
    </recommendedName>
</protein>
<dbReference type="InterPro" id="IPR011964">
    <property type="entry name" value="YVTN_b-propeller_repeat"/>
</dbReference>